<dbReference type="STRING" id="109280.ENSHCOP00000014535"/>
<feature type="domain" description="BAAT/Acyl-CoA thioester hydrolase C-terminal" evidence="4">
    <location>
        <begin position="312"/>
        <end position="412"/>
    </location>
</feature>
<sequence>MICKLCSTYIKPLCFMAATQSKKRWESMTHLSPPAMRWRTSTSPAPVLTVTPARGLVDEPISIKAGFMPPQYPVTLCAQMRSEKGDLWEAFGHYKTSADGTVNLARDHSVGGSYLGCEPMGLFWALQPAPGERDGLRLRKKNVETPFIVDISLLEGHVTPRERENSELAVATTERWYMAPGVQRIDIRQNGVVGTLFLPPGPGRFPAVLDVWGMGGGLVEYRSSLAASRGFASFSIAYMEHKDLTVQLDIDSSDAYMKKAIDILRDHPQICGDRIGVISLCYGVYLTLRTATLADVNVRCTVMYSCVLKNLSCPLLYVLGEDDQNLSSTENSKLVHINGLKTAGKSYLYTRLSYPGAGHLIEPPYAPHTRMSYWRVKPEKLPTLWGGNIVSHAAAQEESWREILKFLDKNLRGHLSSYARCNVTE</sequence>
<evidence type="ECO:0000256" key="2">
    <source>
        <dbReference type="PIRSR" id="PIRSR016521-1"/>
    </source>
</evidence>
<feature type="domain" description="BAAT/Acyl-CoA thioester hydrolase C-terminal" evidence="4">
    <location>
        <begin position="256"/>
        <end position="311"/>
    </location>
</feature>
<dbReference type="InterPro" id="IPR042490">
    <property type="entry name" value="Thio_Ohase/BAAT_N"/>
</dbReference>
<accession>A0A3Q3DKK0</accession>
<evidence type="ECO:0000313" key="6">
    <source>
        <dbReference type="Proteomes" id="UP000264820"/>
    </source>
</evidence>
<dbReference type="Ensembl" id="ENSHCOT00000022216.1">
    <property type="protein sequence ID" value="ENSHCOP00000014535.1"/>
    <property type="gene ID" value="ENSHCOG00000017950.1"/>
</dbReference>
<dbReference type="GeneTree" id="ENSGT01010000222336"/>
<protein>
    <submittedName>
        <fullName evidence="5">Uncharacterized protein</fullName>
    </submittedName>
</protein>
<evidence type="ECO:0000313" key="5">
    <source>
        <dbReference type="Ensembl" id="ENSHCOP00000014535.1"/>
    </source>
</evidence>
<dbReference type="PIRSF" id="PIRSF016521">
    <property type="entry name" value="Acyl-CoA_hydro"/>
    <property type="match status" value="1"/>
</dbReference>
<dbReference type="PANTHER" id="PTHR10824:SF36">
    <property type="entry name" value="ACYL-COA THIOESTERASE 17-RELATED"/>
    <property type="match status" value="1"/>
</dbReference>
<keyword evidence="6" id="KW-1185">Reference proteome</keyword>
<dbReference type="Proteomes" id="UP000264820">
    <property type="component" value="Unplaced"/>
</dbReference>
<dbReference type="Gene3D" id="3.40.50.1820">
    <property type="entry name" value="alpha/beta hydrolase"/>
    <property type="match status" value="2"/>
</dbReference>
<dbReference type="InterPro" id="IPR006862">
    <property type="entry name" value="Thio_Ohase/aa_AcTrfase"/>
</dbReference>
<dbReference type="GO" id="GO:0006637">
    <property type="term" value="P:acyl-CoA metabolic process"/>
    <property type="evidence" value="ECO:0007669"/>
    <property type="project" value="InterPro"/>
</dbReference>
<dbReference type="Pfam" id="PF04775">
    <property type="entry name" value="Bile_Hydr_Trans"/>
    <property type="match status" value="1"/>
</dbReference>
<dbReference type="PANTHER" id="PTHR10824">
    <property type="entry name" value="ACYL-COENZYME A THIOESTERASE-RELATED"/>
    <property type="match status" value="1"/>
</dbReference>
<comment type="similarity">
    <text evidence="1">Belongs to the C/M/P thioester hydrolase family.</text>
</comment>
<reference evidence="5" key="2">
    <citation type="submission" date="2025-09" db="UniProtKB">
        <authorList>
            <consortium name="Ensembl"/>
        </authorList>
    </citation>
    <scope>IDENTIFICATION</scope>
</reference>
<evidence type="ECO:0000259" key="3">
    <source>
        <dbReference type="Pfam" id="PF04775"/>
    </source>
</evidence>
<dbReference type="OMA" id="GEMEGHA"/>
<dbReference type="InterPro" id="IPR029058">
    <property type="entry name" value="AB_hydrolase_fold"/>
</dbReference>
<dbReference type="GO" id="GO:0006631">
    <property type="term" value="P:fatty acid metabolic process"/>
    <property type="evidence" value="ECO:0007669"/>
    <property type="project" value="TreeGrafter"/>
</dbReference>
<proteinExistence type="inferred from homology"/>
<evidence type="ECO:0000259" key="4">
    <source>
        <dbReference type="Pfam" id="PF08840"/>
    </source>
</evidence>
<reference evidence="5" key="1">
    <citation type="submission" date="2025-08" db="UniProtKB">
        <authorList>
            <consortium name="Ensembl"/>
        </authorList>
    </citation>
    <scope>IDENTIFICATION</scope>
</reference>
<name>A0A3Q3DKK0_HIPCM</name>
<dbReference type="GO" id="GO:0047617">
    <property type="term" value="F:fatty acyl-CoA hydrolase activity"/>
    <property type="evidence" value="ECO:0007669"/>
    <property type="project" value="TreeGrafter"/>
</dbReference>
<feature type="active site" description="Charge relay system" evidence="2">
    <location>
        <position position="359"/>
    </location>
</feature>
<organism evidence="5 6">
    <name type="scientific">Hippocampus comes</name>
    <name type="common">Tiger tail seahorse</name>
    <dbReference type="NCBI Taxonomy" id="109280"/>
    <lineage>
        <taxon>Eukaryota</taxon>
        <taxon>Metazoa</taxon>
        <taxon>Chordata</taxon>
        <taxon>Craniata</taxon>
        <taxon>Vertebrata</taxon>
        <taxon>Euteleostomi</taxon>
        <taxon>Actinopterygii</taxon>
        <taxon>Neopterygii</taxon>
        <taxon>Teleostei</taxon>
        <taxon>Neoteleostei</taxon>
        <taxon>Acanthomorphata</taxon>
        <taxon>Syngnathiaria</taxon>
        <taxon>Syngnathiformes</taxon>
        <taxon>Syngnathoidei</taxon>
        <taxon>Syngnathidae</taxon>
        <taxon>Hippocampus</taxon>
    </lineage>
</organism>
<dbReference type="AlphaFoldDB" id="A0A3Q3DKK0"/>
<feature type="domain" description="Acyl-CoA thioester hydrolase/bile acid-CoA amino acid N-acetyltransferase" evidence="3">
    <location>
        <begin position="58"/>
        <end position="189"/>
    </location>
</feature>
<dbReference type="InterPro" id="IPR016662">
    <property type="entry name" value="Acyl-CoA_thioEstase_long-chain"/>
</dbReference>
<feature type="active site" description="Charge relay system" evidence="2">
    <location>
        <position position="281"/>
    </location>
</feature>
<evidence type="ECO:0000256" key="1">
    <source>
        <dbReference type="ARBA" id="ARBA00006538"/>
    </source>
</evidence>
<dbReference type="InterPro" id="IPR014940">
    <property type="entry name" value="BAAT_C"/>
</dbReference>
<dbReference type="SUPFAM" id="SSF53474">
    <property type="entry name" value="alpha/beta-Hydrolases"/>
    <property type="match status" value="1"/>
</dbReference>
<dbReference type="Gene3D" id="2.60.40.2240">
    <property type="entry name" value="Acyl-CoA thioester hydrolase/BAAT N-terminal domain"/>
    <property type="match status" value="1"/>
</dbReference>
<feature type="active site" description="Charge relay system" evidence="2">
    <location>
        <position position="323"/>
    </location>
</feature>
<dbReference type="Pfam" id="PF08840">
    <property type="entry name" value="BAAT_C"/>
    <property type="match status" value="2"/>
</dbReference>